<feature type="compositionally biased region" description="Basic and acidic residues" evidence="1">
    <location>
        <begin position="18"/>
        <end position="27"/>
    </location>
</feature>
<name>A0A2P2KKJ0_RHIMU</name>
<reference evidence="2" key="1">
    <citation type="submission" date="2018-02" db="EMBL/GenBank/DDBJ databases">
        <title>Rhizophora mucronata_Transcriptome.</title>
        <authorList>
            <person name="Meera S.P."/>
            <person name="Sreeshan A."/>
            <person name="Augustine A."/>
        </authorList>
    </citation>
    <scope>NUCLEOTIDE SEQUENCE</scope>
    <source>
        <tissue evidence="2">Leaf</tissue>
    </source>
</reference>
<feature type="region of interest" description="Disordered" evidence="1">
    <location>
        <begin position="13"/>
        <end position="36"/>
    </location>
</feature>
<proteinExistence type="predicted"/>
<organism evidence="2">
    <name type="scientific">Rhizophora mucronata</name>
    <name type="common">Asiatic mangrove</name>
    <dbReference type="NCBI Taxonomy" id="61149"/>
    <lineage>
        <taxon>Eukaryota</taxon>
        <taxon>Viridiplantae</taxon>
        <taxon>Streptophyta</taxon>
        <taxon>Embryophyta</taxon>
        <taxon>Tracheophyta</taxon>
        <taxon>Spermatophyta</taxon>
        <taxon>Magnoliopsida</taxon>
        <taxon>eudicotyledons</taxon>
        <taxon>Gunneridae</taxon>
        <taxon>Pentapetalae</taxon>
        <taxon>rosids</taxon>
        <taxon>fabids</taxon>
        <taxon>Malpighiales</taxon>
        <taxon>Rhizophoraceae</taxon>
        <taxon>Rhizophora</taxon>
    </lineage>
</organism>
<accession>A0A2P2KKJ0</accession>
<dbReference type="AlphaFoldDB" id="A0A2P2KKJ0"/>
<sequence length="43" mass="4850">MLISKLHFTCSEQPNTKGKIDSKEQNKNKSTITRKPAIFVATD</sequence>
<evidence type="ECO:0000256" key="1">
    <source>
        <dbReference type="SAM" id="MobiDB-lite"/>
    </source>
</evidence>
<protein>
    <submittedName>
        <fullName evidence="2">Uncharacterized protein</fullName>
    </submittedName>
</protein>
<evidence type="ECO:0000313" key="2">
    <source>
        <dbReference type="EMBL" id="MBX06244.1"/>
    </source>
</evidence>
<dbReference type="EMBL" id="GGEC01025760">
    <property type="protein sequence ID" value="MBX06244.1"/>
    <property type="molecule type" value="Transcribed_RNA"/>
</dbReference>